<feature type="region of interest" description="Disordered" evidence="1">
    <location>
        <begin position="188"/>
        <end position="215"/>
    </location>
</feature>
<feature type="compositionally biased region" description="Polar residues" evidence="1">
    <location>
        <begin position="89"/>
        <end position="98"/>
    </location>
</feature>
<organism evidence="2 3">
    <name type="scientific">Gomphillus americanus</name>
    <dbReference type="NCBI Taxonomy" id="1940652"/>
    <lineage>
        <taxon>Eukaryota</taxon>
        <taxon>Fungi</taxon>
        <taxon>Dikarya</taxon>
        <taxon>Ascomycota</taxon>
        <taxon>Pezizomycotina</taxon>
        <taxon>Lecanoromycetes</taxon>
        <taxon>OSLEUM clade</taxon>
        <taxon>Ostropomycetidae</taxon>
        <taxon>Ostropales</taxon>
        <taxon>Graphidaceae</taxon>
        <taxon>Gomphilloideae</taxon>
        <taxon>Gomphillus</taxon>
    </lineage>
</organism>
<sequence length="536" mass="59451">MSFDTVPAKFAAAFVTLDDIKGRQQGNNDSKPVQKFPLPTKTDPNVQVHHVKRAKIDIRQANPNKQRHSERAQVENPSPRSLLSHHPKSNTATTAQEPSSSSSSCRKHHLHYQPSSSAAPQRRQRVFENRAQRQQHHNNRRYPIVSKHNNKPANAPVGTGVGGISKLCSKIKEAAQIVRENYNAGVEAAALQSKSPKPRHRRHMPERQRDGNPSRTQCAICHGTGAVLYKETPGKPLCKGCLSLGFVSGRSPPPPLIEVSDHHTFQPTIPAPLRIRKREDRCTQLPTQEELAAGTWGYTTHNPSDPPTTDYKTLHQQPPTTFPQQPAKKKPLPLSKPRAAFGSPALYPPPRAAEHKIKQPNPSATNPAKLTAETKPAASSQRPNLRVNTTINNAGYTPASWRTVGVKGKEKAPTAPTTPATKKAHNRVTVTSIWDDDVPEGGYLDAELHLPVPAVPVLHKAQQAQQSLPPPRLPFMTPVPPELSRRDGSEQEGENDQKRFERRRRRYSPSVYSNREPSPTLEFGFQAVPEGRYENF</sequence>
<feature type="region of interest" description="Disordered" evidence="1">
    <location>
        <begin position="461"/>
        <end position="536"/>
    </location>
</feature>
<gene>
    <name evidence="2" type="ORF">GOMPHAMPRED_002855</name>
</gene>
<dbReference type="AlphaFoldDB" id="A0A8H3IRN7"/>
<dbReference type="Proteomes" id="UP000664169">
    <property type="component" value="Unassembled WGS sequence"/>
</dbReference>
<feature type="compositionally biased region" description="Basic and acidic residues" evidence="1">
    <location>
        <begin position="483"/>
        <end position="499"/>
    </location>
</feature>
<feature type="region of interest" description="Disordered" evidence="1">
    <location>
        <begin position="296"/>
        <end position="382"/>
    </location>
</feature>
<evidence type="ECO:0000313" key="2">
    <source>
        <dbReference type="EMBL" id="CAF9923499.1"/>
    </source>
</evidence>
<keyword evidence="3" id="KW-1185">Reference proteome</keyword>
<comment type="caution">
    <text evidence="2">The sequence shown here is derived from an EMBL/GenBank/DDBJ whole genome shotgun (WGS) entry which is preliminary data.</text>
</comment>
<name>A0A8H3IRN7_9LECA</name>
<feature type="region of interest" description="Disordered" evidence="1">
    <location>
        <begin position="20"/>
        <end position="158"/>
    </location>
</feature>
<evidence type="ECO:0000256" key="1">
    <source>
        <dbReference type="SAM" id="MobiDB-lite"/>
    </source>
</evidence>
<feature type="compositionally biased region" description="Low complexity" evidence="1">
    <location>
        <begin position="316"/>
        <end position="337"/>
    </location>
</feature>
<accession>A0A8H3IRN7</accession>
<feature type="compositionally biased region" description="Pro residues" evidence="1">
    <location>
        <begin position="468"/>
        <end position="481"/>
    </location>
</feature>
<dbReference type="EMBL" id="CAJPDQ010000019">
    <property type="protein sequence ID" value="CAF9923499.1"/>
    <property type="molecule type" value="Genomic_DNA"/>
</dbReference>
<protein>
    <submittedName>
        <fullName evidence="2">Uncharacterized protein</fullName>
    </submittedName>
</protein>
<proteinExistence type="predicted"/>
<evidence type="ECO:0000313" key="3">
    <source>
        <dbReference type="Proteomes" id="UP000664169"/>
    </source>
</evidence>
<reference evidence="2" key="1">
    <citation type="submission" date="2021-03" db="EMBL/GenBank/DDBJ databases">
        <authorList>
            <person name="Tagirdzhanova G."/>
        </authorList>
    </citation>
    <scope>NUCLEOTIDE SEQUENCE</scope>
</reference>